<name>A0A8S1R3F9_9CILI</name>
<protein>
    <submittedName>
        <fullName evidence="1">Uncharacterized protein</fullName>
    </submittedName>
</protein>
<reference evidence="1" key="1">
    <citation type="submission" date="2021-01" db="EMBL/GenBank/DDBJ databases">
        <authorList>
            <consortium name="Genoscope - CEA"/>
            <person name="William W."/>
        </authorList>
    </citation>
    <scope>NUCLEOTIDE SEQUENCE</scope>
</reference>
<evidence type="ECO:0000313" key="2">
    <source>
        <dbReference type="Proteomes" id="UP000692954"/>
    </source>
</evidence>
<dbReference type="AlphaFoldDB" id="A0A8S1R3F9"/>
<sequence length="171" mass="19652">MGACKICSQGIVIHVFDIQLQDSSQPISSQENLKSQQVSVSSSSLPSELQEIKKQETKNNLNNLNIKQTVSLWRSSSNTEKLSNNDDLQKNQTCLQQIDEISRSQLRNDTHFDENNDRQQQQIQGLSSYFMLESRQSKRSENLPTIEGTPLRDDFVYSKPKKYIEEQLKTL</sequence>
<organism evidence="1 2">
    <name type="scientific">Paramecium sonneborni</name>
    <dbReference type="NCBI Taxonomy" id="65129"/>
    <lineage>
        <taxon>Eukaryota</taxon>
        <taxon>Sar</taxon>
        <taxon>Alveolata</taxon>
        <taxon>Ciliophora</taxon>
        <taxon>Intramacronucleata</taxon>
        <taxon>Oligohymenophorea</taxon>
        <taxon>Peniculida</taxon>
        <taxon>Parameciidae</taxon>
        <taxon>Paramecium</taxon>
    </lineage>
</organism>
<evidence type="ECO:0000313" key="1">
    <source>
        <dbReference type="EMBL" id="CAD8121867.1"/>
    </source>
</evidence>
<proteinExistence type="predicted"/>
<dbReference type="EMBL" id="CAJJDN010000135">
    <property type="protein sequence ID" value="CAD8121867.1"/>
    <property type="molecule type" value="Genomic_DNA"/>
</dbReference>
<comment type="caution">
    <text evidence="1">The sequence shown here is derived from an EMBL/GenBank/DDBJ whole genome shotgun (WGS) entry which is preliminary data.</text>
</comment>
<keyword evidence="2" id="KW-1185">Reference proteome</keyword>
<gene>
    <name evidence="1" type="ORF">PSON_ATCC_30995.1.T1350006</name>
</gene>
<dbReference type="OrthoDB" id="10505729at2759"/>
<accession>A0A8S1R3F9</accession>
<dbReference type="Proteomes" id="UP000692954">
    <property type="component" value="Unassembled WGS sequence"/>
</dbReference>